<dbReference type="EMBL" id="JARKIB010000290">
    <property type="protein sequence ID" value="KAJ7716549.1"/>
    <property type="molecule type" value="Genomic_DNA"/>
</dbReference>
<evidence type="ECO:0000313" key="2">
    <source>
        <dbReference type="Proteomes" id="UP001215598"/>
    </source>
</evidence>
<dbReference type="Proteomes" id="UP001215598">
    <property type="component" value="Unassembled WGS sequence"/>
</dbReference>
<reference evidence="1" key="1">
    <citation type="submission" date="2023-03" db="EMBL/GenBank/DDBJ databases">
        <title>Massive genome expansion in bonnet fungi (Mycena s.s.) driven by repeated elements and novel gene families across ecological guilds.</title>
        <authorList>
            <consortium name="Lawrence Berkeley National Laboratory"/>
            <person name="Harder C.B."/>
            <person name="Miyauchi S."/>
            <person name="Viragh M."/>
            <person name="Kuo A."/>
            <person name="Thoen E."/>
            <person name="Andreopoulos B."/>
            <person name="Lu D."/>
            <person name="Skrede I."/>
            <person name="Drula E."/>
            <person name="Henrissat B."/>
            <person name="Morin E."/>
            <person name="Kohler A."/>
            <person name="Barry K."/>
            <person name="LaButti K."/>
            <person name="Morin E."/>
            <person name="Salamov A."/>
            <person name="Lipzen A."/>
            <person name="Mereny Z."/>
            <person name="Hegedus B."/>
            <person name="Baldrian P."/>
            <person name="Stursova M."/>
            <person name="Weitz H."/>
            <person name="Taylor A."/>
            <person name="Grigoriev I.V."/>
            <person name="Nagy L.G."/>
            <person name="Martin F."/>
            <person name="Kauserud H."/>
        </authorList>
    </citation>
    <scope>NUCLEOTIDE SEQUENCE</scope>
    <source>
        <strain evidence="1">CBHHK182m</strain>
    </source>
</reference>
<dbReference type="InterPro" id="IPR027796">
    <property type="entry name" value="OTT_1508_deam-like"/>
</dbReference>
<dbReference type="AlphaFoldDB" id="A0AAD7HAU5"/>
<accession>A0AAD7HAU5</accession>
<dbReference type="Pfam" id="PF14441">
    <property type="entry name" value="OTT_1508_deam"/>
    <property type="match status" value="1"/>
</dbReference>
<comment type="caution">
    <text evidence="1">The sequence shown here is derived from an EMBL/GenBank/DDBJ whole genome shotgun (WGS) entry which is preliminary data.</text>
</comment>
<name>A0AAD7HAU5_9AGAR</name>
<sequence length="241" mass="27316">MPLHLLSITITDFDLRKVIRKLTKINAAVNTLHRLALSPRRGWMVQRQLCLHGVPKAPRPSVKLNMADINPEWCTEEVPQSELQRKMSVLSDKSTNNCLVIAGNIHSECQLVAWVVANMEQLEVHGVELVPYVTCSKLHCFACFLWLRGFNDLSHLHPILPRIAFDASHGGLLPGWQPPSCEAMMQQALVQIMVGRLETEFQKHKRPGDQLVSWNSPSQSNEADGTRAGKLVYYRYTHIDH</sequence>
<keyword evidence="2" id="KW-1185">Reference proteome</keyword>
<evidence type="ECO:0000313" key="1">
    <source>
        <dbReference type="EMBL" id="KAJ7716549.1"/>
    </source>
</evidence>
<organism evidence="1 2">
    <name type="scientific">Mycena metata</name>
    <dbReference type="NCBI Taxonomy" id="1033252"/>
    <lineage>
        <taxon>Eukaryota</taxon>
        <taxon>Fungi</taxon>
        <taxon>Dikarya</taxon>
        <taxon>Basidiomycota</taxon>
        <taxon>Agaricomycotina</taxon>
        <taxon>Agaricomycetes</taxon>
        <taxon>Agaricomycetidae</taxon>
        <taxon>Agaricales</taxon>
        <taxon>Marasmiineae</taxon>
        <taxon>Mycenaceae</taxon>
        <taxon>Mycena</taxon>
    </lineage>
</organism>
<proteinExistence type="predicted"/>
<gene>
    <name evidence="1" type="ORF">B0H16DRAFT_456954</name>
</gene>
<protein>
    <submittedName>
        <fullName evidence="1">Uncharacterized protein</fullName>
    </submittedName>
</protein>